<dbReference type="AlphaFoldDB" id="A0A6J4MJ65"/>
<evidence type="ECO:0000313" key="3">
    <source>
        <dbReference type="EMBL" id="CAA9359030.1"/>
    </source>
</evidence>
<protein>
    <submittedName>
        <fullName evidence="3">Uncharacterized protein</fullName>
    </submittedName>
</protein>
<name>A0A6J4MJ65_9HYPH</name>
<dbReference type="EMBL" id="CADCUC010000599">
    <property type="protein sequence ID" value="CAA9359030.1"/>
    <property type="molecule type" value="Genomic_DNA"/>
</dbReference>
<accession>A0A6J4MJ65</accession>
<organism evidence="3">
    <name type="scientific">uncultured Microvirga sp</name>
    <dbReference type="NCBI Taxonomy" id="412392"/>
    <lineage>
        <taxon>Bacteria</taxon>
        <taxon>Pseudomonadati</taxon>
        <taxon>Pseudomonadota</taxon>
        <taxon>Alphaproteobacteria</taxon>
        <taxon>Hyphomicrobiales</taxon>
        <taxon>Methylobacteriaceae</taxon>
        <taxon>Microvirga</taxon>
        <taxon>environmental samples</taxon>
    </lineage>
</organism>
<feature type="chain" id="PRO_5027022457" evidence="2">
    <location>
        <begin position="18"/>
        <end position="252"/>
    </location>
</feature>
<reference evidence="3" key="1">
    <citation type="submission" date="2020-02" db="EMBL/GenBank/DDBJ databases">
        <authorList>
            <person name="Meier V. D."/>
        </authorList>
    </citation>
    <scope>NUCLEOTIDE SEQUENCE</scope>
    <source>
        <strain evidence="3">AVDCRST_MAG90</strain>
    </source>
</reference>
<feature type="region of interest" description="Disordered" evidence="1">
    <location>
        <begin position="108"/>
        <end position="139"/>
    </location>
</feature>
<keyword evidence="2" id="KW-0732">Signal</keyword>
<gene>
    <name evidence="3" type="ORF">AVDCRST_MAG90-2891</name>
</gene>
<proteinExistence type="predicted"/>
<sequence>ALVVFALALLLVIVTSGGDSEPETSGSKQADKARDLGASKKPKTRTTETETTPSPSATKATYVVKTGDTLGQGPLLRLHRGQTTFDRAQIRRGERTNLLLHLLQPGADAVRRPPDQGGGEQHQACPENPAQGRGGQQGSETIASSLRALRGFAPALHRIRLRIANRGRRLGSGPGAVESPQGAIAFRRLDELFIEVSGRGRDRRLIRKSARQIGPRRLGPDALWIGRRWDGFHMASALGDCVSRRPGRNGRS</sequence>
<feature type="signal peptide" evidence="2">
    <location>
        <begin position="1"/>
        <end position="17"/>
    </location>
</feature>
<feature type="compositionally biased region" description="Basic and acidic residues" evidence="1">
    <location>
        <begin position="29"/>
        <end position="38"/>
    </location>
</feature>
<feature type="non-terminal residue" evidence="3">
    <location>
        <position position="1"/>
    </location>
</feature>
<feature type="region of interest" description="Disordered" evidence="1">
    <location>
        <begin position="17"/>
        <end position="61"/>
    </location>
</feature>
<feature type="compositionally biased region" description="Low complexity" evidence="1">
    <location>
        <begin position="49"/>
        <end position="61"/>
    </location>
</feature>
<evidence type="ECO:0000256" key="1">
    <source>
        <dbReference type="SAM" id="MobiDB-lite"/>
    </source>
</evidence>
<evidence type="ECO:0000256" key="2">
    <source>
        <dbReference type="SAM" id="SignalP"/>
    </source>
</evidence>